<dbReference type="Gene3D" id="3.60.110.10">
    <property type="entry name" value="Carbon-nitrogen hydrolase"/>
    <property type="match status" value="1"/>
</dbReference>
<dbReference type="PROSITE" id="PS50263">
    <property type="entry name" value="CN_HYDROLASE"/>
    <property type="match status" value="1"/>
</dbReference>
<proteinExistence type="inferred from homology"/>
<dbReference type="InterPro" id="IPR001110">
    <property type="entry name" value="UPF0012_CS"/>
</dbReference>
<evidence type="ECO:0000259" key="2">
    <source>
        <dbReference type="PROSITE" id="PS50263"/>
    </source>
</evidence>
<dbReference type="Proteomes" id="UP000266677">
    <property type="component" value="Unassembled WGS sequence"/>
</dbReference>
<dbReference type="SUPFAM" id="SSF56317">
    <property type="entry name" value="Carbon-nitrogen hydrolase"/>
    <property type="match status" value="1"/>
</dbReference>
<feature type="domain" description="CN hydrolase" evidence="2">
    <location>
        <begin position="3"/>
        <end position="244"/>
    </location>
</feature>
<dbReference type="AlphaFoldDB" id="A0A3A4KD50"/>
<dbReference type="PANTHER" id="PTHR23088">
    <property type="entry name" value="NITRILASE-RELATED"/>
    <property type="match status" value="1"/>
</dbReference>
<comment type="caution">
    <text evidence="3">The sequence shown here is derived from an EMBL/GenBank/DDBJ whole genome shotgun (WGS) entry which is preliminary data.</text>
</comment>
<organism evidence="3 4">
    <name type="scientific">Nocardia panacis</name>
    <dbReference type="NCBI Taxonomy" id="2340916"/>
    <lineage>
        <taxon>Bacteria</taxon>
        <taxon>Bacillati</taxon>
        <taxon>Actinomycetota</taxon>
        <taxon>Actinomycetes</taxon>
        <taxon>Mycobacteriales</taxon>
        <taxon>Nocardiaceae</taxon>
        <taxon>Nocardia</taxon>
    </lineage>
</organism>
<dbReference type="InterPro" id="IPR036526">
    <property type="entry name" value="C-N_Hydrolase_sf"/>
</dbReference>
<keyword evidence="3" id="KW-0378">Hydrolase</keyword>
<dbReference type="GO" id="GO:0016787">
    <property type="term" value="F:hydrolase activity"/>
    <property type="evidence" value="ECO:0007669"/>
    <property type="project" value="UniProtKB-KW"/>
</dbReference>
<gene>
    <name evidence="3" type="ORF">D5S18_19255</name>
</gene>
<comment type="similarity">
    <text evidence="1">Belongs to the carbon-nitrogen hydrolase superfamily. NIT1/NIT2 family.</text>
</comment>
<sequence>MLTRIGLVQVNSTADPARNLELVEEYTARAARAGARLVIFPEAMMRRFGGNLTAVAEPVHGPWAEAVRASAARHGVTVVAGMFTPVADGRVRNTLLITGGGVDTHYDKIHLYDAFGFTESSTVAPGEQPVLAEIDGTAVGFATCYDLRFPGLFQRLAADGADLVVVAASWGDGPGKVDQWRLLTRARALDATVFVAACGQSQPTDPGNTTAPLGVGHSAVVAPEGSVVAELGPAPDLLVTDIDPGEVDRWRKTLPVLANRRL</sequence>
<evidence type="ECO:0000256" key="1">
    <source>
        <dbReference type="ARBA" id="ARBA00010613"/>
    </source>
</evidence>
<dbReference type="RefSeq" id="WP_120042452.1">
    <property type="nucleotide sequence ID" value="NZ_QZFU01000023.1"/>
</dbReference>
<dbReference type="Pfam" id="PF00795">
    <property type="entry name" value="CN_hydrolase"/>
    <property type="match status" value="1"/>
</dbReference>
<evidence type="ECO:0000313" key="3">
    <source>
        <dbReference type="EMBL" id="RJO73375.1"/>
    </source>
</evidence>
<dbReference type="OrthoDB" id="9811121at2"/>
<protein>
    <submittedName>
        <fullName evidence="3">Carbon-nitrogen hydrolase family protein</fullName>
    </submittedName>
</protein>
<keyword evidence="4" id="KW-1185">Reference proteome</keyword>
<dbReference type="PANTHER" id="PTHR23088:SF27">
    <property type="entry name" value="DEAMINATED GLUTATHIONE AMIDASE"/>
    <property type="match status" value="1"/>
</dbReference>
<dbReference type="PROSITE" id="PS01227">
    <property type="entry name" value="UPF0012"/>
    <property type="match status" value="1"/>
</dbReference>
<evidence type="ECO:0000313" key="4">
    <source>
        <dbReference type="Proteomes" id="UP000266677"/>
    </source>
</evidence>
<name>A0A3A4KD50_9NOCA</name>
<reference evidence="3 4" key="1">
    <citation type="submission" date="2018-09" db="EMBL/GenBank/DDBJ databases">
        <title>YIM PH21274 draft genome.</title>
        <authorList>
            <person name="Miao C."/>
        </authorList>
    </citation>
    <scope>NUCLEOTIDE SEQUENCE [LARGE SCALE GENOMIC DNA]</scope>
    <source>
        <strain evidence="3 4">YIM PH 21724</strain>
    </source>
</reference>
<accession>A0A3A4KD50</accession>
<dbReference type="InterPro" id="IPR003010">
    <property type="entry name" value="C-N_Hydrolase"/>
</dbReference>
<dbReference type="EMBL" id="QZFU01000023">
    <property type="protein sequence ID" value="RJO73375.1"/>
    <property type="molecule type" value="Genomic_DNA"/>
</dbReference>
<dbReference type="CDD" id="cd07581">
    <property type="entry name" value="nitrilase_3"/>
    <property type="match status" value="1"/>
</dbReference>